<feature type="region of interest" description="Disordered" evidence="5">
    <location>
        <begin position="1"/>
        <end position="31"/>
    </location>
</feature>
<feature type="transmembrane region" description="Helical" evidence="6">
    <location>
        <begin position="679"/>
        <end position="699"/>
    </location>
</feature>
<feature type="transmembrane region" description="Helical" evidence="6">
    <location>
        <begin position="625"/>
        <end position="645"/>
    </location>
</feature>
<keyword evidence="4 6" id="KW-0472">Membrane</keyword>
<dbReference type="AlphaFoldDB" id="A0A9P4PZ47"/>
<dbReference type="PANTHER" id="PTHR37994:SF4">
    <property type="entry name" value="ER TRANSPORTER 6TM N-TERMINAL DOMAIN-CONTAINING PROTEIN-RELATED"/>
    <property type="match status" value="1"/>
</dbReference>
<sequence length="1045" mass="117143">MSSTQAQSVGSEELQGKEAQQPNDHGAPQKDVKKAPILKRLWQKLDLDVPTIMMMFKGSLPPTIALAMYQSDAVADHYTTLGYLIAIMSVLGFAIMPRGKFLQTMALNVITSCFAAALNMLAMWSAVKARQHTLPPNPTPTQATGYNASQSAVCAIWLCFQVYCVNVIRVLRPQFQFPAIIFSIFAIVSMSYGAAFPTVDTVESFIKRLLETFLTGFGLATAVSLFIFPVSSRKVVFKEMAGYMKLLSGTMKAQTAYMHSLESIDIIANRKKLEESTQQPSPESHHKGHRKPPRFEPMSTPALAALKQVAGKLLALHSKMQMDLTPAKRDFAWGKLDAKNISEICRLLRAVFIPVIGITSMSDLLERRAQRAQWETDDIAESLLQEREQALQGLHWTMAQMREPFSAMTESMALAFTHVAVVLGFEKASSADPDLEQTGDVPTPGSRAFADAFSKSVDRFHTSKHEQLRKWCEQRGIELPEDFAEPDFKLPDEMRMKDESLRDKYRNSLFFVLYLEYLVWRAGLALLDLVRYVDTKREDGTLAKNKLILPGSKRLYKWFKSTFQSGDLTNEDNILTDINTTGSDLIYIGGAFTRSKDPEHLMPENAFERLGEMIRLIPIFFRKEASAFGLRVVAATMTVAIVGYLEDTQRFFIRQRLLWAEIMIAISMNRMAGQSTFNFVLRVLGTVVAMIGSYIVWYIVDGHRAGVIVFLWLWMTLSFYIVLKMPKFVIIGILSIVTAVLIVGYELQVDKIGVALATSNDQPAYHLYELAPYRLACVAGGLFVAYIWTIFPYPISEGTEMRKDLGAAVYLLANFYAITHETVQSRIKGTDGALAHKTTHVDHLDKARMAAFSKIIALLNQVKENFGFSRFQVRVGGKFPHDQYKLMTDCIERILLFIALMSYASSTYSANEAKSKWSTDFRKTFSSISGTSHDITSLLILLSSSLKNSQPLPSRMHMPPPYELIKKLQEIDDDILSVRHIAEPEYSALAVIQLCSHSVSQELATLTNIIQDLVGVIDFTFHAADQGDSTSTLSSARKDDKNKSD</sequence>
<dbReference type="InterPro" id="IPR018823">
    <property type="entry name" value="ArAE_2_N"/>
</dbReference>
<gene>
    <name evidence="9" type="ORF">K431DRAFT_316508</name>
</gene>
<comment type="caution">
    <text evidence="9">The sequence shown here is derived from an EMBL/GenBank/DDBJ whole genome shotgun (WGS) entry which is preliminary data.</text>
</comment>
<feature type="domain" description="Putative ER transporter 6TM N-terminal" evidence="7">
    <location>
        <begin position="39"/>
        <end position="133"/>
    </location>
</feature>
<keyword evidence="3 6" id="KW-1133">Transmembrane helix</keyword>
<feature type="transmembrane region" description="Helical" evidence="6">
    <location>
        <begin position="773"/>
        <end position="793"/>
    </location>
</feature>
<proteinExistence type="predicted"/>
<evidence type="ECO:0000259" key="8">
    <source>
        <dbReference type="Pfam" id="PF13515"/>
    </source>
</evidence>
<feature type="transmembrane region" description="Helical" evidence="6">
    <location>
        <begin position="78"/>
        <end position="95"/>
    </location>
</feature>
<evidence type="ECO:0000256" key="3">
    <source>
        <dbReference type="ARBA" id="ARBA00022989"/>
    </source>
</evidence>
<keyword evidence="2 6" id="KW-0812">Transmembrane</keyword>
<evidence type="ECO:0000256" key="1">
    <source>
        <dbReference type="ARBA" id="ARBA00004141"/>
    </source>
</evidence>
<feature type="domain" description="Integral membrane bound transporter" evidence="8">
    <location>
        <begin position="652"/>
        <end position="788"/>
    </location>
</feature>
<keyword evidence="10" id="KW-1185">Reference proteome</keyword>
<accession>A0A9P4PZ47</accession>
<dbReference type="PANTHER" id="PTHR37994">
    <property type="entry name" value="ARAE_2_N DOMAIN-CONTAINING PROTEIN-RELATED"/>
    <property type="match status" value="1"/>
</dbReference>
<dbReference type="Proteomes" id="UP000799441">
    <property type="component" value="Unassembled WGS sequence"/>
</dbReference>
<protein>
    <recommendedName>
        <fullName evidence="11">ER transporter 6TM N-terminal domain-containing protein</fullName>
    </recommendedName>
</protein>
<feature type="domain" description="Putative ER transporter 6TM N-terminal" evidence="7">
    <location>
        <begin position="145"/>
        <end position="378"/>
    </location>
</feature>
<feature type="transmembrane region" description="Helical" evidence="6">
    <location>
        <begin position="147"/>
        <end position="165"/>
    </location>
</feature>
<evidence type="ECO:0000313" key="10">
    <source>
        <dbReference type="Proteomes" id="UP000799441"/>
    </source>
</evidence>
<dbReference type="GO" id="GO:0016020">
    <property type="term" value="C:membrane"/>
    <property type="evidence" value="ECO:0007669"/>
    <property type="project" value="UniProtKB-SubCell"/>
</dbReference>
<feature type="transmembrane region" description="Helical" evidence="6">
    <location>
        <begin position="107"/>
        <end position="127"/>
    </location>
</feature>
<feature type="transmembrane region" description="Helical" evidence="6">
    <location>
        <begin position="177"/>
        <end position="197"/>
    </location>
</feature>
<dbReference type="Pfam" id="PF10337">
    <property type="entry name" value="ArAE_2_N"/>
    <property type="match status" value="2"/>
</dbReference>
<feature type="compositionally biased region" description="Polar residues" evidence="5">
    <location>
        <begin position="1"/>
        <end position="10"/>
    </location>
</feature>
<feature type="transmembrane region" description="Helical" evidence="6">
    <location>
        <begin position="705"/>
        <end position="723"/>
    </location>
</feature>
<comment type="subcellular location">
    <subcellularLocation>
        <location evidence="1">Membrane</location>
        <topology evidence="1">Multi-pass membrane protein</topology>
    </subcellularLocation>
</comment>
<dbReference type="OrthoDB" id="2274698at2759"/>
<evidence type="ECO:0000256" key="6">
    <source>
        <dbReference type="SAM" id="Phobius"/>
    </source>
</evidence>
<feature type="transmembrane region" description="Helical" evidence="6">
    <location>
        <begin position="209"/>
        <end position="230"/>
    </location>
</feature>
<name>A0A9P4PZ47_9PEZI</name>
<feature type="transmembrane region" description="Helical" evidence="6">
    <location>
        <begin position="728"/>
        <end position="745"/>
    </location>
</feature>
<dbReference type="Pfam" id="PF13515">
    <property type="entry name" value="FUSC_2"/>
    <property type="match status" value="1"/>
</dbReference>
<evidence type="ECO:0000256" key="2">
    <source>
        <dbReference type="ARBA" id="ARBA00022692"/>
    </source>
</evidence>
<evidence type="ECO:0008006" key="11">
    <source>
        <dbReference type="Google" id="ProtNLM"/>
    </source>
</evidence>
<reference evidence="9" key="1">
    <citation type="journal article" date="2020" name="Stud. Mycol.">
        <title>101 Dothideomycetes genomes: a test case for predicting lifestyles and emergence of pathogens.</title>
        <authorList>
            <person name="Haridas S."/>
            <person name="Albert R."/>
            <person name="Binder M."/>
            <person name="Bloem J."/>
            <person name="Labutti K."/>
            <person name="Salamov A."/>
            <person name="Andreopoulos B."/>
            <person name="Baker S."/>
            <person name="Barry K."/>
            <person name="Bills G."/>
            <person name="Bluhm B."/>
            <person name="Cannon C."/>
            <person name="Castanera R."/>
            <person name="Culley D."/>
            <person name="Daum C."/>
            <person name="Ezra D."/>
            <person name="Gonzalez J."/>
            <person name="Henrissat B."/>
            <person name="Kuo A."/>
            <person name="Liang C."/>
            <person name="Lipzen A."/>
            <person name="Lutzoni F."/>
            <person name="Magnuson J."/>
            <person name="Mondo S."/>
            <person name="Nolan M."/>
            <person name="Ohm R."/>
            <person name="Pangilinan J."/>
            <person name="Park H.-J."/>
            <person name="Ramirez L."/>
            <person name="Alfaro M."/>
            <person name="Sun H."/>
            <person name="Tritt A."/>
            <person name="Yoshinaga Y."/>
            <person name="Zwiers L.-H."/>
            <person name="Turgeon B."/>
            <person name="Goodwin S."/>
            <person name="Spatafora J."/>
            <person name="Crous P."/>
            <person name="Grigoriev I."/>
        </authorList>
    </citation>
    <scope>NUCLEOTIDE SEQUENCE</scope>
    <source>
        <strain evidence="9">CBS 116435</strain>
    </source>
</reference>
<evidence type="ECO:0000256" key="4">
    <source>
        <dbReference type="ARBA" id="ARBA00023136"/>
    </source>
</evidence>
<evidence type="ECO:0000313" key="9">
    <source>
        <dbReference type="EMBL" id="KAF2716485.1"/>
    </source>
</evidence>
<feature type="region of interest" description="Disordered" evidence="5">
    <location>
        <begin position="273"/>
        <end position="297"/>
    </location>
</feature>
<dbReference type="EMBL" id="MU003873">
    <property type="protein sequence ID" value="KAF2716485.1"/>
    <property type="molecule type" value="Genomic_DNA"/>
</dbReference>
<dbReference type="InterPro" id="IPR049453">
    <property type="entry name" value="Memb_transporter_dom"/>
</dbReference>
<evidence type="ECO:0000256" key="5">
    <source>
        <dbReference type="SAM" id="MobiDB-lite"/>
    </source>
</evidence>
<organism evidence="9 10">
    <name type="scientific">Polychaeton citri CBS 116435</name>
    <dbReference type="NCBI Taxonomy" id="1314669"/>
    <lineage>
        <taxon>Eukaryota</taxon>
        <taxon>Fungi</taxon>
        <taxon>Dikarya</taxon>
        <taxon>Ascomycota</taxon>
        <taxon>Pezizomycotina</taxon>
        <taxon>Dothideomycetes</taxon>
        <taxon>Dothideomycetidae</taxon>
        <taxon>Capnodiales</taxon>
        <taxon>Capnodiaceae</taxon>
        <taxon>Polychaeton</taxon>
    </lineage>
</organism>
<evidence type="ECO:0000259" key="7">
    <source>
        <dbReference type="Pfam" id="PF10337"/>
    </source>
</evidence>